<evidence type="ECO:0000256" key="17">
    <source>
        <dbReference type="ARBA" id="ARBA00049513"/>
    </source>
</evidence>
<evidence type="ECO:0000256" key="2">
    <source>
        <dbReference type="ARBA" id="ARBA00012376"/>
    </source>
</evidence>
<evidence type="ECO:0000313" key="23">
    <source>
        <dbReference type="Proteomes" id="UP000308199"/>
    </source>
</evidence>
<dbReference type="Gene3D" id="4.10.1000.10">
    <property type="entry name" value="Zinc finger, CCCH-type"/>
    <property type="match status" value="1"/>
</dbReference>
<sequence>MTSRAASGTAPIKAEYWISAEPRAVVDDDSAENATNHVNGGRMDDRDRDDGRSGPPPGKRQRMSKEEKKKRSGANKGRRFGKMRDEVELCWKVAVGNVCDFGDGCRFTHNITEYLEQKPRDLFFPQNCDSLSIPGISSEEFMEEEEPATVPATVPGLPSSINLSTRCPIFEEKGECRHGFKCRYLGAHVKKTGSGLEPVKDDKKVAERQVEASEYPLPITEAYLKELQVSEGIIKEKSSNTFTESELVDDESEVQKDTPDVPMRFSEKRRLNWKGLTYLAPLTTVGNLPFRQLCVSFGADITCGEMGLSTSFLQGSKEEWSLVRRHPSERTFGVQLAGSKPGMLASTAETMAREFGPQGVDFVDVNCGCPIDLVVRSGSGSALLDTPGKLSKILIGMNKALGVIPLTVKLRTGVKEGRNTAHKLMPRLASGTGIGAMTLHGRTRQQRYTKLADWDYIRECVDAVRAREAEEDLRPIPIFGGGDCFSSQSYWESVERGGVDGVMIGRGALIKPWIFTEIKEHREWDISARERLELLRKYAEFGLNHFGSDTAGLNTTRRYLCEAMSFTHRYIPIGLLEVLPGKLNDRPPAFRGRDDLETLLASTDSRDWVRISEMFLGKVPDGWSFTPKHKSNSYGSEEGQG</sequence>
<evidence type="ECO:0000259" key="21">
    <source>
        <dbReference type="PROSITE" id="PS50103"/>
    </source>
</evidence>
<dbReference type="AlphaFoldDB" id="A0A4S4KWX5"/>
<dbReference type="CDD" id="cd02801">
    <property type="entry name" value="DUS_like_FMN"/>
    <property type="match status" value="1"/>
</dbReference>
<keyword evidence="10 18" id="KW-0862">Zinc</keyword>
<keyword evidence="23" id="KW-1185">Reference proteome</keyword>
<keyword evidence="9 18" id="KW-0863">Zinc-finger</keyword>
<dbReference type="SUPFAM" id="SSF90229">
    <property type="entry name" value="CCCH zinc finger"/>
    <property type="match status" value="1"/>
</dbReference>
<dbReference type="GO" id="GO:0008270">
    <property type="term" value="F:zinc ion binding"/>
    <property type="evidence" value="ECO:0007669"/>
    <property type="project" value="UniProtKB-KW"/>
</dbReference>
<evidence type="ECO:0000256" key="16">
    <source>
        <dbReference type="ARBA" id="ARBA00049447"/>
    </source>
</evidence>
<comment type="function">
    <text evidence="19">Catalyzes the synthesis of dihydrouridine, a modified base found in the D-loop of most tRNAs. Specifically modifies U47 in cytoplasmic tRNAs.</text>
</comment>
<dbReference type="InterPro" id="IPR035587">
    <property type="entry name" value="DUS-like_FMN-bd"/>
</dbReference>
<feature type="domain" description="C3H1-type" evidence="21">
    <location>
        <begin position="84"/>
        <end position="112"/>
    </location>
</feature>
<evidence type="ECO:0000256" key="1">
    <source>
        <dbReference type="ARBA" id="ARBA00001917"/>
    </source>
</evidence>
<evidence type="ECO:0000256" key="9">
    <source>
        <dbReference type="ARBA" id="ARBA00022771"/>
    </source>
</evidence>
<dbReference type="InterPro" id="IPR018517">
    <property type="entry name" value="tRNA_hU_synthase_CS"/>
</dbReference>
<dbReference type="PROSITE" id="PS01136">
    <property type="entry name" value="UPF0034"/>
    <property type="match status" value="1"/>
</dbReference>
<comment type="catalytic activity">
    <reaction evidence="17">
        <text>5,6-dihydrouridine(47) in tRNA + NADP(+) = uridine(47) in tRNA + NADPH + H(+)</text>
        <dbReference type="Rhea" id="RHEA:53360"/>
        <dbReference type="Rhea" id="RHEA-COMP:13539"/>
        <dbReference type="Rhea" id="RHEA-COMP:13540"/>
        <dbReference type="ChEBI" id="CHEBI:15378"/>
        <dbReference type="ChEBI" id="CHEBI:57783"/>
        <dbReference type="ChEBI" id="CHEBI:58349"/>
        <dbReference type="ChEBI" id="CHEBI:65315"/>
        <dbReference type="ChEBI" id="CHEBI:74443"/>
        <dbReference type="EC" id="1.3.1.89"/>
    </reaction>
    <physiologicalReaction direction="right-to-left" evidence="17">
        <dbReference type="Rhea" id="RHEA:53362"/>
    </physiologicalReaction>
</comment>
<feature type="compositionally biased region" description="Basic and acidic residues" evidence="20">
    <location>
        <begin position="42"/>
        <end position="52"/>
    </location>
</feature>
<keyword evidence="4 19" id="KW-0285">Flavoprotein</keyword>
<comment type="catalytic activity">
    <reaction evidence="15">
        <text>a 5,6-dihydrouridine in mRNA + NAD(+) = a uridine in mRNA + NADH + H(+)</text>
        <dbReference type="Rhea" id="RHEA:69851"/>
        <dbReference type="Rhea" id="RHEA-COMP:14658"/>
        <dbReference type="Rhea" id="RHEA-COMP:17789"/>
        <dbReference type="ChEBI" id="CHEBI:15378"/>
        <dbReference type="ChEBI" id="CHEBI:57540"/>
        <dbReference type="ChEBI" id="CHEBI:57945"/>
        <dbReference type="ChEBI" id="CHEBI:65315"/>
        <dbReference type="ChEBI" id="CHEBI:74443"/>
    </reaction>
    <physiologicalReaction direction="right-to-left" evidence="15">
        <dbReference type="Rhea" id="RHEA:69853"/>
    </physiologicalReaction>
</comment>
<proteinExistence type="inferred from homology"/>
<evidence type="ECO:0000256" key="19">
    <source>
        <dbReference type="RuleBase" id="RU291113"/>
    </source>
</evidence>
<dbReference type="Pfam" id="PF01207">
    <property type="entry name" value="Dus"/>
    <property type="match status" value="1"/>
</dbReference>
<comment type="caution">
    <text evidence="22">The sequence shown here is derived from an EMBL/GenBank/DDBJ whole genome shotgun (WGS) entry which is preliminary data.</text>
</comment>
<reference evidence="22 23" key="1">
    <citation type="submission" date="2019-02" db="EMBL/GenBank/DDBJ databases">
        <title>Genome sequencing of the rare red list fungi Phellinidium pouzarii.</title>
        <authorList>
            <person name="Buettner E."/>
            <person name="Kellner H."/>
        </authorList>
    </citation>
    <scope>NUCLEOTIDE SEQUENCE [LARGE SCALE GENOMIC DNA]</scope>
    <source>
        <strain evidence="22 23">DSM 108285</strain>
    </source>
</reference>
<dbReference type="OrthoDB" id="259935at2759"/>
<keyword evidence="8 18" id="KW-0479">Metal-binding</keyword>
<dbReference type="InterPro" id="IPR036855">
    <property type="entry name" value="Znf_CCCH_sf"/>
</dbReference>
<accession>A0A4S4KWX5</accession>
<evidence type="ECO:0000256" key="8">
    <source>
        <dbReference type="ARBA" id="ARBA00022723"/>
    </source>
</evidence>
<evidence type="ECO:0000256" key="4">
    <source>
        <dbReference type="ARBA" id="ARBA00022630"/>
    </source>
</evidence>
<organism evidence="22 23">
    <name type="scientific">Phellinidium pouzarii</name>
    <dbReference type="NCBI Taxonomy" id="167371"/>
    <lineage>
        <taxon>Eukaryota</taxon>
        <taxon>Fungi</taxon>
        <taxon>Dikarya</taxon>
        <taxon>Basidiomycota</taxon>
        <taxon>Agaricomycotina</taxon>
        <taxon>Agaricomycetes</taxon>
        <taxon>Hymenochaetales</taxon>
        <taxon>Hymenochaetaceae</taxon>
        <taxon>Phellinidium</taxon>
    </lineage>
</organism>
<comment type="similarity">
    <text evidence="19">Belongs to the dus family. Dus3 subfamily.</text>
</comment>
<evidence type="ECO:0000313" key="22">
    <source>
        <dbReference type="EMBL" id="THH03255.1"/>
    </source>
</evidence>
<dbReference type="GO" id="GO:0050660">
    <property type="term" value="F:flavin adenine dinucleotide binding"/>
    <property type="evidence" value="ECO:0007669"/>
    <property type="project" value="UniProtKB-UniRule"/>
</dbReference>
<feature type="zinc finger region" description="C3H1-type" evidence="18">
    <location>
        <begin position="84"/>
        <end position="112"/>
    </location>
</feature>
<evidence type="ECO:0000256" key="7">
    <source>
        <dbReference type="ARBA" id="ARBA00022694"/>
    </source>
</evidence>
<feature type="region of interest" description="Disordered" evidence="20">
    <location>
        <begin position="1"/>
        <end position="78"/>
    </location>
</feature>
<evidence type="ECO:0000256" key="18">
    <source>
        <dbReference type="PROSITE-ProRule" id="PRU00723"/>
    </source>
</evidence>
<dbReference type="SUPFAM" id="SSF51395">
    <property type="entry name" value="FMN-linked oxidoreductases"/>
    <property type="match status" value="1"/>
</dbReference>
<dbReference type="GO" id="GO:0006397">
    <property type="term" value="P:mRNA processing"/>
    <property type="evidence" value="ECO:0007669"/>
    <property type="project" value="UniProtKB-KW"/>
</dbReference>
<evidence type="ECO:0000256" key="5">
    <source>
        <dbReference type="ARBA" id="ARBA00022643"/>
    </source>
</evidence>
<dbReference type="PANTHER" id="PTHR45846">
    <property type="entry name" value="TRNA-DIHYDROURIDINE(47) SYNTHASE [NAD(P)(+)]-LIKE"/>
    <property type="match status" value="1"/>
</dbReference>
<protein>
    <recommendedName>
        <fullName evidence="3 19">tRNA-dihydrouridine(47) synthase [NAD(P)(+)]</fullName>
        <ecNumber evidence="2 19">1.3.1.89</ecNumber>
    </recommendedName>
    <alternativeName>
        <fullName evidence="19">tRNA-dihydrouridine synthase 3</fullName>
    </alternativeName>
</protein>
<keyword evidence="12 19" id="KW-0560">Oxidoreductase</keyword>
<evidence type="ECO:0000256" key="13">
    <source>
        <dbReference type="ARBA" id="ARBA00023027"/>
    </source>
</evidence>
<evidence type="ECO:0000256" key="15">
    <source>
        <dbReference type="ARBA" id="ARBA00048342"/>
    </source>
</evidence>
<evidence type="ECO:0000256" key="11">
    <source>
        <dbReference type="ARBA" id="ARBA00022857"/>
    </source>
</evidence>
<dbReference type="EMBL" id="SGPK01000478">
    <property type="protein sequence ID" value="THH03255.1"/>
    <property type="molecule type" value="Genomic_DNA"/>
</dbReference>
<dbReference type="Gene3D" id="3.20.20.70">
    <property type="entry name" value="Aldolase class I"/>
    <property type="match status" value="1"/>
</dbReference>
<gene>
    <name evidence="22" type="ORF">EW145_g6404</name>
</gene>
<keyword evidence="7 19" id="KW-0819">tRNA processing</keyword>
<evidence type="ECO:0000256" key="10">
    <source>
        <dbReference type="ARBA" id="ARBA00022833"/>
    </source>
</evidence>
<name>A0A4S4KWX5_9AGAM</name>
<evidence type="ECO:0000256" key="20">
    <source>
        <dbReference type="SAM" id="MobiDB-lite"/>
    </source>
</evidence>
<feature type="domain" description="C3H1-type" evidence="21">
    <location>
        <begin position="166"/>
        <end position="191"/>
    </location>
</feature>
<dbReference type="GO" id="GO:0003723">
    <property type="term" value="F:RNA binding"/>
    <property type="evidence" value="ECO:0007669"/>
    <property type="project" value="TreeGrafter"/>
</dbReference>
<dbReference type="InterPro" id="IPR000571">
    <property type="entry name" value="Znf_CCCH"/>
</dbReference>
<dbReference type="Proteomes" id="UP000308199">
    <property type="component" value="Unassembled WGS sequence"/>
</dbReference>
<keyword evidence="11 19" id="KW-0521">NADP</keyword>
<dbReference type="InterPro" id="IPR013785">
    <property type="entry name" value="Aldolase_TIM"/>
</dbReference>
<comment type="catalytic activity">
    <reaction evidence="14">
        <text>5,6-dihydrouridine(47) in tRNA + NAD(+) = uridine(47) in tRNA + NADH + H(+)</text>
        <dbReference type="Rhea" id="RHEA:53364"/>
        <dbReference type="Rhea" id="RHEA-COMP:13539"/>
        <dbReference type="Rhea" id="RHEA-COMP:13540"/>
        <dbReference type="ChEBI" id="CHEBI:15378"/>
        <dbReference type="ChEBI" id="CHEBI:57540"/>
        <dbReference type="ChEBI" id="CHEBI:57945"/>
        <dbReference type="ChEBI" id="CHEBI:65315"/>
        <dbReference type="ChEBI" id="CHEBI:74443"/>
        <dbReference type="EC" id="1.3.1.89"/>
    </reaction>
    <physiologicalReaction direction="right-to-left" evidence="14">
        <dbReference type="Rhea" id="RHEA:53366"/>
    </physiologicalReaction>
</comment>
<dbReference type="EC" id="1.3.1.89" evidence="2 19"/>
<dbReference type="PANTHER" id="PTHR45846:SF1">
    <property type="entry name" value="TRNA-DIHYDROURIDINE(47) SYNTHASE [NAD(P)(+)]-LIKE"/>
    <property type="match status" value="1"/>
</dbReference>
<feature type="zinc finger region" description="C3H1-type" evidence="18">
    <location>
        <begin position="166"/>
        <end position="191"/>
    </location>
</feature>
<dbReference type="PROSITE" id="PS50103">
    <property type="entry name" value="ZF_C3H1"/>
    <property type="match status" value="2"/>
</dbReference>
<dbReference type="GO" id="GO:0106414">
    <property type="term" value="F:mRNA dihydrouridine synthase activity"/>
    <property type="evidence" value="ECO:0007669"/>
    <property type="project" value="RHEA"/>
</dbReference>
<keyword evidence="6" id="KW-0507">mRNA processing</keyword>
<evidence type="ECO:0000256" key="3">
    <source>
        <dbReference type="ARBA" id="ARBA00022143"/>
    </source>
</evidence>
<dbReference type="GO" id="GO:0102265">
    <property type="term" value="F:tRNA-dihydrouridine47 synthase activity"/>
    <property type="evidence" value="ECO:0007669"/>
    <property type="project" value="UniProtKB-EC"/>
</dbReference>
<comment type="cofactor">
    <cofactor evidence="1 19">
        <name>FMN</name>
        <dbReference type="ChEBI" id="CHEBI:58210"/>
    </cofactor>
</comment>
<evidence type="ECO:0000256" key="12">
    <source>
        <dbReference type="ARBA" id="ARBA00023002"/>
    </source>
</evidence>
<keyword evidence="13 19" id="KW-0520">NAD</keyword>
<keyword evidence="5 19" id="KW-0288">FMN</keyword>
<evidence type="ECO:0000256" key="14">
    <source>
        <dbReference type="ARBA" id="ARBA00048266"/>
    </source>
</evidence>
<evidence type="ECO:0000256" key="6">
    <source>
        <dbReference type="ARBA" id="ARBA00022664"/>
    </source>
</evidence>
<comment type="catalytic activity">
    <reaction evidence="16">
        <text>a 5,6-dihydrouridine in mRNA + NADP(+) = a uridine in mRNA + NADPH + H(+)</text>
        <dbReference type="Rhea" id="RHEA:69855"/>
        <dbReference type="Rhea" id="RHEA-COMP:14658"/>
        <dbReference type="Rhea" id="RHEA-COMP:17789"/>
        <dbReference type="ChEBI" id="CHEBI:15378"/>
        <dbReference type="ChEBI" id="CHEBI:57783"/>
        <dbReference type="ChEBI" id="CHEBI:58349"/>
        <dbReference type="ChEBI" id="CHEBI:65315"/>
        <dbReference type="ChEBI" id="CHEBI:74443"/>
    </reaction>
    <physiologicalReaction direction="right-to-left" evidence="16">
        <dbReference type="Rhea" id="RHEA:69857"/>
    </physiologicalReaction>
</comment>